<accession>A0A1V6TX15</accession>
<protein>
    <submittedName>
        <fullName evidence="1">Uncharacterized protein</fullName>
    </submittedName>
</protein>
<reference evidence="2" key="1">
    <citation type="journal article" date="2017" name="Nat. Microbiol.">
        <title>Global analysis of biosynthetic gene clusters reveals vast potential of secondary metabolite production in Penicillium species.</title>
        <authorList>
            <person name="Nielsen J.C."/>
            <person name="Grijseels S."/>
            <person name="Prigent S."/>
            <person name="Ji B."/>
            <person name="Dainat J."/>
            <person name="Nielsen K.F."/>
            <person name="Frisvad J.C."/>
            <person name="Workman M."/>
            <person name="Nielsen J."/>
        </authorList>
    </citation>
    <scope>NUCLEOTIDE SEQUENCE [LARGE SCALE GENOMIC DNA]</scope>
    <source>
        <strain evidence="2">IBT 14082</strain>
    </source>
</reference>
<organism evidence="1 2">
    <name type="scientific">Penicillium flavigenum</name>
    <dbReference type="NCBI Taxonomy" id="254877"/>
    <lineage>
        <taxon>Eukaryota</taxon>
        <taxon>Fungi</taxon>
        <taxon>Dikarya</taxon>
        <taxon>Ascomycota</taxon>
        <taxon>Pezizomycotina</taxon>
        <taxon>Eurotiomycetes</taxon>
        <taxon>Eurotiomycetidae</taxon>
        <taxon>Eurotiales</taxon>
        <taxon>Aspergillaceae</taxon>
        <taxon>Penicillium</taxon>
    </lineage>
</organism>
<comment type="caution">
    <text evidence="1">The sequence shown here is derived from an EMBL/GenBank/DDBJ whole genome shotgun (WGS) entry which is preliminary data.</text>
</comment>
<dbReference type="OrthoDB" id="4365092at2759"/>
<proteinExistence type="predicted"/>
<keyword evidence="2" id="KW-1185">Reference proteome</keyword>
<sequence length="86" mass="9678">MSLLYLYFTLSPISITCRIVSLKALFTLFVPNVSDEVFLLTLLNDVKVDHKAAAALGINQPASLMRFIRLQQKHGFKAVGRREKKA</sequence>
<evidence type="ECO:0000313" key="2">
    <source>
        <dbReference type="Proteomes" id="UP000191342"/>
    </source>
</evidence>
<dbReference type="AlphaFoldDB" id="A0A1V6TX15"/>
<name>A0A1V6TX15_9EURO</name>
<evidence type="ECO:0000313" key="1">
    <source>
        <dbReference type="EMBL" id="OQE30877.1"/>
    </source>
</evidence>
<dbReference type="Proteomes" id="UP000191342">
    <property type="component" value="Unassembled WGS sequence"/>
</dbReference>
<dbReference type="EMBL" id="MLQL01000002">
    <property type="protein sequence ID" value="OQE30877.1"/>
    <property type="molecule type" value="Genomic_DNA"/>
</dbReference>
<gene>
    <name evidence="1" type="ORF">PENFLA_c002G04987</name>
</gene>